<dbReference type="PROSITE" id="PS00191">
    <property type="entry name" value="CYTOCHROME_B5_1"/>
    <property type="match status" value="1"/>
</dbReference>
<evidence type="ECO:0000256" key="2">
    <source>
        <dbReference type="ARBA" id="ARBA00022448"/>
    </source>
</evidence>
<dbReference type="RefSeq" id="XP_001383573.1">
    <property type="nucleotide sequence ID" value="XM_001383536.1"/>
</dbReference>
<dbReference type="AlphaFoldDB" id="A3LSC2"/>
<keyword evidence="4 13" id="KW-0812">Transmembrane</keyword>
<evidence type="ECO:0000256" key="3">
    <source>
        <dbReference type="ARBA" id="ARBA00022617"/>
    </source>
</evidence>
<keyword evidence="7" id="KW-0492">Microsome</keyword>
<feature type="transmembrane region" description="Helical" evidence="13">
    <location>
        <begin position="101"/>
        <end position="121"/>
    </location>
</feature>
<dbReference type="FunCoup" id="A3LSC2">
    <property type="interactions" value="766"/>
</dbReference>
<dbReference type="PROSITE" id="PS50255">
    <property type="entry name" value="CYTOCHROME_B5_2"/>
    <property type="match status" value="1"/>
</dbReference>
<evidence type="ECO:0000256" key="10">
    <source>
        <dbReference type="ARBA" id="ARBA00023136"/>
    </source>
</evidence>
<evidence type="ECO:0000259" key="14">
    <source>
        <dbReference type="PROSITE" id="PS50255"/>
    </source>
</evidence>
<comment type="similarity">
    <text evidence="12 13">Belongs to the cytochrome b5 family.</text>
</comment>
<dbReference type="GO" id="GO:0016126">
    <property type="term" value="P:sterol biosynthetic process"/>
    <property type="evidence" value="ECO:0007669"/>
    <property type="project" value="TreeGrafter"/>
</dbReference>
<dbReference type="InterPro" id="IPR001199">
    <property type="entry name" value="Cyt_B5-like_heme/steroid-bd"/>
</dbReference>
<keyword evidence="3 13" id="KW-0349">Heme</keyword>
<keyword evidence="9 13" id="KW-0408">Iron</keyword>
<evidence type="ECO:0000313" key="15">
    <source>
        <dbReference type="EMBL" id="ABN65544.1"/>
    </source>
</evidence>
<evidence type="ECO:0000256" key="6">
    <source>
        <dbReference type="ARBA" id="ARBA00022824"/>
    </source>
</evidence>
<dbReference type="PRINTS" id="PR00363">
    <property type="entry name" value="CYTOCHROMEB5"/>
</dbReference>
<evidence type="ECO:0000256" key="5">
    <source>
        <dbReference type="ARBA" id="ARBA00022723"/>
    </source>
</evidence>
<keyword evidence="16" id="KW-1185">Reference proteome</keyword>
<evidence type="ECO:0000256" key="13">
    <source>
        <dbReference type="RuleBase" id="RU362121"/>
    </source>
</evidence>
<comment type="subcellular location">
    <subcellularLocation>
        <location evidence="1">Endoplasmic reticulum membrane</location>
        <topology evidence="1">Single-pass membrane protein</topology>
        <orientation evidence="1">Cytoplasmic side</orientation>
    </subcellularLocation>
    <subcellularLocation>
        <location evidence="11">Microsome membrane</location>
        <topology evidence="11">Single-pass membrane protein</topology>
        <orientation evidence="11">Cytoplasmic side</orientation>
    </subcellularLocation>
</comment>
<keyword evidence="13" id="KW-1133">Transmembrane helix</keyword>
<dbReference type="SMART" id="SM01117">
    <property type="entry name" value="Cyt-b5"/>
    <property type="match status" value="1"/>
</dbReference>
<protein>
    <submittedName>
        <fullName evidence="15">Cytochrome b5</fullName>
    </submittedName>
</protein>
<feature type="domain" description="Cytochrome b5 heme-binding" evidence="14">
    <location>
        <begin position="6"/>
        <end position="82"/>
    </location>
</feature>
<evidence type="ECO:0000256" key="4">
    <source>
        <dbReference type="ARBA" id="ARBA00022692"/>
    </source>
</evidence>
<keyword evidence="6" id="KW-0256">Endoplasmic reticulum</keyword>
<evidence type="ECO:0000256" key="7">
    <source>
        <dbReference type="ARBA" id="ARBA00022848"/>
    </source>
</evidence>
<dbReference type="eggNOG" id="KOG0537">
    <property type="taxonomic scope" value="Eukaryota"/>
</dbReference>
<dbReference type="STRING" id="322104.A3LSC2"/>
<organism evidence="15 16">
    <name type="scientific">Scheffersomyces stipitis (strain ATCC 58785 / CBS 6054 / NBRC 10063 / NRRL Y-11545)</name>
    <name type="common">Yeast</name>
    <name type="synonym">Pichia stipitis</name>
    <dbReference type="NCBI Taxonomy" id="322104"/>
    <lineage>
        <taxon>Eukaryota</taxon>
        <taxon>Fungi</taxon>
        <taxon>Dikarya</taxon>
        <taxon>Ascomycota</taxon>
        <taxon>Saccharomycotina</taxon>
        <taxon>Pichiomycetes</taxon>
        <taxon>Debaryomycetaceae</taxon>
        <taxon>Scheffersomyces</taxon>
    </lineage>
</organism>
<keyword evidence="5 13" id="KW-0479">Metal-binding</keyword>
<dbReference type="PANTHER" id="PTHR19359:SF150">
    <property type="entry name" value="CYTOCHROME B5"/>
    <property type="match status" value="1"/>
</dbReference>
<dbReference type="OMA" id="AYFAWRY"/>
<dbReference type="PANTHER" id="PTHR19359">
    <property type="entry name" value="CYTOCHROME B5"/>
    <property type="match status" value="1"/>
</dbReference>
<sequence length="124" mass="13569">MATETLKTYTYEEVSKHKSHDDLWVVYNGQVYNISPYIDEHPGGEEVVLDVAGTDATEAFNDIGHSDDAHEILAGLLVGKIEGGVTKEVKSIINTEQEGGFGFPVIAVAVFLIAFAAYYFLQNN</sequence>
<dbReference type="OrthoDB" id="260519at2759"/>
<evidence type="ECO:0000313" key="16">
    <source>
        <dbReference type="Proteomes" id="UP000002258"/>
    </source>
</evidence>
<dbReference type="InterPro" id="IPR050668">
    <property type="entry name" value="Cytochrome_b5"/>
</dbReference>
<dbReference type="SUPFAM" id="SSF55856">
    <property type="entry name" value="Cytochrome b5-like heme/steroid binding domain"/>
    <property type="match status" value="1"/>
</dbReference>
<dbReference type="Gene3D" id="3.10.120.10">
    <property type="entry name" value="Cytochrome b5-like heme/steroid binding domain"/>
    <property type="match status" value="1"/>
</dbReference>
<name>A3LSC2_PICST</name>
<dbReference type="GeneID" id="4838032"/>
<dbReference type="InterPro" id="IPR036400">
    <property type="entry name" value="Cyt_B5-like_heme/steroid_sf"/>
</dbReference>
<keyword evidence="2" id="KW-0813">Transport</keyword>
<dbReference type="KEGG" id="pic:PICST_71538"/>
<dbReference type="EMBL" id="CP000497">
    <property type="protein sequence ID" value="ABN65544.1"/>
    <property type="molecule type" value="Genomic_DNA"/>
</dbReference>
<evidence type="ECO:0000256" key="9">
    <source>
        <dbReference type="ARBA" id="ARBA00023004"/>
    </source>
</evidence>
<keyword evidence="10 13" id="KW-0472">Membrane</keyword>
<reference evidence="15 16" key="1">
    <citation type="journal article" date="2007" name="Nat. Biotechnol.">
        <title>Genome sequence of the lignocellulose-bioconverting and xylose-fermenting yeast Pichia stipitis.</title>
        <authorList>
            <person name="Jeffries T.W."/>
            <person name="Grigoriev I.V."/>
            <person name="Grimwood J."/>
            <person name="Laplaza J.M."/>
            <person name="Aerts A."/>
            <person name="Salamov A."/>
            <person name="Schmutz J."/>
            <person name="Lindquist E."/>
            <person name="Dehal P."/>
            <person name="Shapiro H."/>
            <person name="Jin Y.S."/>
            <person name="Passoth V."/>
            <person name="Richardson P.M."/>
        </authorList>
    </citation>
    <scope>NUCLEOTIDE SEQUENCE [LARGE SCALE GENOMIC DNA]</scope>
    <source>
        <strain evidence="16">ATCC 58785 / CBS 6054 / NBRC 10063 / NRRL Y-11545</strain>
    </source>
</reference>
<gene>
    <name evidence="15" type="primary">CYB5</name>
    <name evidence="15" type="ORF">PICST_71538</name>
</gene>
<evidence type="ECO:0000256" key="11">
    <source>
        <dbReference type="ARBA" id="ARBA00037877"/>
    </source>
</evidence>
<proteinExistence type="inferred from homology"/>
<accession>A3LSC2</accession>
<dbReference type="GO" id="GO:0046872">
    <property type="term" value="F:metal ion binding"/>
    <property type="evidence" value="ECO:0007669"/>
    <property type="project" value="UniProtKB-UniRule"/>
</dbReference>
<evidence type="ECO:0000256" key="8">
    <source>
        <dbReference type="ARBA" id="ARBA00022982"/>
    </source>
</evidence>
<dbReference type="InParanoid" id="A3LSC2"/>
<dbReference type="FunFam" id="3.10.120.10:FF:000002">
    <property type="entry name" value="Cytochrome b5 type B"/>
    <property type="match status" value="1"/>
</dbReference>
<keyword evidence="8" id="KW-0249">Electron transport</keyword>
<dbReference type="InterPro" id="IPR018506">
    <property type="entry name" value="Cyt_B5_heme-BS"/>
</dbReference>
<dbReference type="GO" id="GO:0020037">
    <property type="term" value="F:heme binding"/>
    <property type="evidence" value="ECO:0007669"/>
    <property type="project" value="UniProtKB-UniRule"/>
</dbReference>
<dbReference type="Pfam" id="PF00173">
    <property type="entry name" value="Cyt-b5"/>
    <property type="match status" value="1"/>
</dbReference>
<evidence type="ECO:0000256" key="1">
    <source>
        <dbReference type="ARBA" id="ARBA00004131"/>
    </source>
</evidence>
<dbReference type="Proteomes" id="UP000002258">
    <property type="component" value="Chromosome 3"/>
</dbReference>
<dbReference type="GO" id="GO:0005789">
    <property type="term" value="C:endoplasmic reticulum membrane"/>
    <property type="evidence" value="ECO:0007669"/>
    <property type="project" value="UniProtKB-SubCell"/>
</dbReference>
<evidence type="ECO:0000256" key="12">
    <source>
        <dbReference type="ARBA" id="ARBA00038168"/>
    </source>
</evidence>
<dbReference type="HOGENOM" id="CLU_102602_3_2_1"/>